<protein>
    <submittedName>
        <fullName evidence="2">Hypothetical_protein</fullName>
    </submittedName>
</protein>
<evidence type="ECO:0000313" key="3">
    <source>
        <dbReference type="Proteomes" id="UP001642409"/>
    </source>
</evidence>
<reference evidence="2 3" key="2">
    <citation type="submission" date="2024-07" db="EMBL/GenBank/DDBJ databases">
        <authorList>
            <person name="Akdeniz Z."/>
        </authorList>
    </citation>
    <scope>NUCLEOTIDE SEQUENCE [LARGE SCALE GENOMIC DNA]</scope>
</reference>
<evidence type="ECO:0000313" key="2">
    <source>
        <dbReference type="EMBL" id="CAL6098477.1"/>
    </source>
</evidence>
<keyword evidence="3" id="KW-1185">Reference proteome</keyword>
<name>A0AA86PS62_9EUKA</name>
<accession>A0AA86PS62</accession>
<dbReference type="AlphaFoldDB" id="A0AA86PS62"/>
<organism evidence="1">
    <name type="scientific">Hexamita inflata</name>
    <dbReference type="NCBI Taxonomy" id="28002"/>
    <lineage>
        <taxon>Eukaryota</taxon>
        <taxon>Metamonada</taxon>
        <taxon>Diplomonadida</taxon>
        <taxon>Hexamitidae</taxon>
        <taxon>Hexamitinae</taxon>
        <taxon>Hexamita</taxon>
    </lineage>
</organism>
<proteinExistence type="predicted"/>
<gene>
    <name evidence="1" type="ORF">HINF_LOCUS31498</name>
    <name evidence="2" type="ORF">HINF_LOCUS69626</name>
</gene>
<comment type="caution">
    <text evidence="1">The sequence shown here is derived from an EMBL/GenBank/DDBJ whole genome shotgun (WGS) entry which is preliminary data.</text>
</comment>
<dbReference type="EMBL" id="CAXDID020000509">
    <property type="protein sequence ID" value="CAL6098477.1"/>
    <property type="molecule type" value="Genomic_DNA"/>
</dbReference>
<evidence type="ECO:0000313" key="1">
    <source>
        <dbReference type="EMBL" id="CAI9943853.1"/>
    </source>
</evidence>
<dbReference type="EMBL" id="CATOUU010000719">
    <property type="protein sequence ID" value="CAI9943853.1"/>
    <property type="molecule type" value="Genomic_DNA"/>
</dbReference>
<dbReference type="Proteomes" id="UP001642409">
    <property type="component" value="Unassembled WGS sequence"/>
</dbReference>
<sequence>MCARNLVVRIIYYAVKMKNIVETEGSISRPSQFRAQQVLVEAALSTDKSPKNTEERSDDLLDTAQNNSTFVYKMQQSNAYPTHQTFTDTSTVPCYTWSQRISNVCSFIWKKYIRRTNQHLIILLY</sequence>
<reference evidence="1" key="1">
    <citation type="submission" date="2023-06" db="EMBL/GenBank/DDBJ databases">
        <authorList>
            <person name="Kurt Z."/>
        </authorList>
    </citation>
    <scope>NUCLEOTIDE SEQUENCE</scope>
</reference>